<keyword evidence="8" id="KW-0411">Iron-sulfur</keyword>
<evidence type="ECO:0000256" key="4">
    <source>
        <dbReference type="ARBA" id="ARBA00022691"/>
    </source>
</evidence>
<dbReference type="SFLD" id="SFLDS00029">
    <property type="entry name" value="Radical_SAM"/>
    <property type="match status" value="1"/>
</dbReference>
<comment type="cofactor">
    <cofactor evidence="1">
        <name>[4Fe-4S] cluster</name>
        <dbReference type="ChEBI" id="CHEBI:49883"/>
    </cofactor>
</comment>
<dbReference type="Gene3D" id="3.20.20.70">
    <property type="entry name" value="Aldolase class I"/>
    <property type="match status" value="1"/>
</dbReference>
<dbReference type="PANTHER" id="PTHR30352:SF4">
    <property type="entry name" value="PYRUVATE FORMATE-LYASE 2-ACTIVATING ENZYME"/>
    <property type="match status" value="1"/>
</dbReference>
<dbReference type="InterPro" id="IPR001989">
    <property type="entry name" value="Radical_activat_CS"/>
</dbReference>
<dbReference type="InterPro" id="IPR034457">
    <property type="entry name" value="Organic_radical-activating"/>
</dbReference>
<evidence type="ECO:0000256" key="8">
    <source>
        <dbReference type="ARBA" id="ARBA00023014"/>
    </source>
</evidence>
<comment type="similarity">
    <text evidence="2">Belongs to the organic radical-activating enzymes family.</text>
</comment>
<dbReference type="InterPro" id="IPR007197">
    <property type="entry name" value="rSAM"/>
</dbReference>
<keyword evidence="6 10" id="KW-0560">Oxidoreductase</keyword>
<dbReference type="PROSITE" id="PS01087">
    <property type="entry name" value="RADICAL_ACTIVATING"/>
    <property type="match status" value="1"/>
</dbReference>
<organism evidence="10 11">
    <name type="scientific">Clostridium disporicum</name>
    <dbReference type="NCBI Taxonomy" id="84024"/>
    <lineage>
        <taxon>Bacteria</taxon>
        <taxon>Bacillati</taxon>
        <taxon>Bacillota</taxon>
        <taxon>Clostridia</taxon>
        <taxon>Eubacteriales</taxon>
        <taxon>Clostridiaceae</taxon>
        <taxon>Clostridium</taxon>
    </lineage>
</organism>
<dbReference type="NCBIfam" id="TIGR02494">
    <property type="entry name" value="PFLE_PFLC"/>
    <property type="match status" value="1"/>
</dbReference>
<dbReference type="PROSITE" id="PS51918">
    <property type="entry name" value="RADICAL_SAM"/>
    <property type="match status" value="1"/>
</dbReference>
<keyword evidence="3" id="KW-0004">4Fe-4S</keyword>
<dbReference type="GO" id="GO:0046872">
    <property type="term" value="F:metal ion binding"/>
    <property type="evidence" value="ECO:0007669"/>
    <property type="project" value="UniProtKB-KW"/>
</dbReference>
<evidence type="ECO:0000256" key="3">
    <source>
        <dbReference type="ARBA" id="ARBA00022485"/>
    </source>
</evidence>
<dbReference type="PIRSF" id="PIRSF000371">
    <property type="entry name" value="PFL_act_enz"/>
    <property type="match status" value="1"/>
</dbReference>
<gene>
    <name evidence="10" type="primary">hpdA</name>
    <name evidence="10" type="ORF">ERS852471_03037</name>
</gene>
<name>A0A174KJH6_9CLOT</name>
<evidence type="ECO:0000256" key="2">
    <source>
        <dbReference type="ARBA" id="ARBA00009777"/>
    </source>
</evidence>
<protein>
    <submittedName>
        <fullName evidence="10">Glycyl-radical activating family protein</fullName>
        <ecNumber evidence="10">1.97.1.-</ecNumber>
        <ecNumber evidence="10">1.97.1.4</ecNumber>
    </submittedName>
</protein>
<dbReference type="PANTHER" id="PTHR30352">
    <property type="entry name" value="PYRUVATE FORMATE-LYASE-ACTIVATING ENZYME"/>
    <property type="match status" value="1"/>
</dbReference>
<evidence type="ECO:0000313" key="10">
    <source>
        <dbReference type="EMBL" id="CUP12264.1"/>
    </source>
</evidence>
<keyword evidence="4" id="KW-0949">S-adenosyl-L-methionine</keyword>
<evidence type="ECO:0000256" key="7">
    <source>
        <dbReference type="ARBA" id="ARBA00023004"/>
    </source>
</evidence>
<dbReference type="CDD" id="cd01335">
    <property type="entry name" value="Radical_SAM"/>
    <property type="match status" value="1"/>
</dbReference>
<dbReference type="SUPFAM" id="SSF102114">
    <property type="entry name" value="Radical SAM enzymes"/>
    <property type="match status" value="1"/>
</dbReference>
<accession>A0A174KJH6</accession>
<dbReference type="GO" id="GO:0051539">
    <property type="term" value="F:4 iron, 4 sulfur cluster binding"/>
    <property type="evidence" value="ECO:0007669"/>
    <property type="project" value="UniProtKB-KW"/>
</dbReference>
<dbReference type="InterPro" id="IPR013785">
    <property type="entry name" value="Aldolase_TIM"/>
</dbReference>
<dbReference type="RefSeq" id="WP_055268019.1">
    <property type="nucleotide sequence ID" value="NZ_CABIXQ010000027.1"/>
</dbReference>
<evidence type="ECO:0000259" key="9">
    <source>
        <dbReference type="PROSITE" id="PS51918"/>
    </source>
</evidence>
<proteinExistence type="inferred from homology"/>
<dbReference type="Proteomes" id="UP000095594">
    <property type="component" value="Unassembled WGS sequence"/>
</dbReference>
<dbReference type="InterPro" id="IPR058240">
    <property type="entry name" value="rSAM_sf"/>
</dbReference>
<dbReference type="OrthoDB" id="9782387at2"/>
<dbReference type="EC" id="1.97.1.4" evidence="10"/>
<evidence type="ECO:0000256" key="1">
    <source>
        <dbReference type="ARBA" id="ARBA00001966"/>
    </source>
</evidence>
<dbReference type="AlphaFoldDB" id="A0A174KJH6"/>
<evidence type="ECO:0000313" key="11">
    <source>
        <dbReference type="Proteomes" id="UP000095594"/>
    </source>
</evidence>
<dbReference type="EMBL" id="CYZX01000027">
    <property type="protein sequence ID" value="CUP12264.1"/>
    <property type="molecule type" value="Genomic_DNA"/>
</dbReference>
<sequence>MSNLDVKGRIFDIQKFSIHDGPGIRTIVFLKGCILRCQWCCNPESQRFDIENMIVAGKNKIIGQDVTVREVLEKIKQDRAYYKRSGGGIALSGGECMCQPEFAKALLHECNEIGISTAIETTAAVDSDIVKYIIPEVDTILMDIKHTNSEKHKKFTGRDNKIILENAKIIAESDSDLIIRVPVIPTFNHTKEEIRDIARFAKTLKGVTRLHLLPYHRMGQDKYTGLDRNYILDGVETLSSDYMDMLLEVVLNEGLRGQIGG</sequence>
<dbReference type="GO" id="GO:0043365">
    <property type="term" value="F:[formate-C-acetyltransferase]-activating enzyme activity"/>
    <property type="evidence" value="ECO:0007669"/>
    <property type="project" value="UniProtKB-EC"/>
</dbReference>
<keyword evidence="5" id="KW-0479">Metal-binding</keyword>
<feature type="domain" description="Radical SAM core" evidence="9">
    <location>
        <begin position="19"/>
        <end position="256"/>
    </location>
</feature>
<evidence type="ECO:0000256" key="5">
    <source>
        <dbReference type="ARBA" id="ARBA00022723"/>
    </source>
</evidence>
<dbReference type="SFLD" id="SFLDG01066">
    <property type="entry name" value="organic_radical-activating_enz"/>
    <property type="match status" value="1"/>
</dbReference>
<evidence type="ECO:0000256" key="6">
    <source>
        <dbReference type="ARBA" id="ARBA00023002"/>
    </source>
</evidence>
<dbReference type="EC" id="1.97.1.-" evidence="10"/>
<reference evidence="10 11" key="1">
    <citation type="submission" date="2015-09" db="EMBL/GenBank/DDBJ databases">
        <authorList>
            <consortium name="Pathogen Informatics"/>
        </authorList>
    </citation>
    <scope>NUCLEOTIDE SEQUENCE [LARGE SCALE GENOMIC DNA]</scope>
    <source>
        <strain evidence="10 11">2789STDY5834856</strain>
    </source>
</reference>
<dbReference type="InterPro" id="IPR012839">
    <property type="entry name" value="Organic_radical_activase"/>
</dbReference>
<dbReference type="Pfam" id="PF04055">
    <property type="entry name" value="Radical_SAM"/>
    <property type="match status" value="1"/>
</dbReference>
<keyword evidence="7" id="KW-0408">Iron</keyword>